<keyword evidence="3" id="KW-1185">Reference proteome</keyword>
<gene>
    <name evidence="2" type="ORF">BEP19_10015</name>
</gene>
<proteinExistence type="predicted"/>
<evidence type="ECO:0000313" key="2">
    <source>
        <dbReference type="EMBL" id="RKD22587.1"/>
    </source>
</evidence>
<dbReference type="OrthoDB" id="2417909at2"/>
<feature type="domain" description="IrrE N-terminal-like" evidence="1">
    <location>
        <begin position="55"/>
        <end position="148"/>
    </location>
</feature>
<dbReference type="EMBL" id="MCHY01000009">
    <property type="protein sequence ID" value="RKD22587.1"/>
    <property type="molecule type" value="Genomic_DNA"/>
</dbReference>
<protein>
    <submittedName>
        <fullName evidence="2">Peptidase</fullName>
    </submittedName>
</protein>
<comment type="caution">
    <text evidence="2">The sequence shown here is derived from an EMBL/GenBank/DDBJ whole genome shotgun (WGS) entry which is preliminary data.</text>
</comment>
<organism evidence="2 3">
    <name type="scientific">Ammoniphilus oxalaticus</name>
    <dbReference type="NCBI Taxonomy" id="66863"/>
    <lineage>
        <taxon>Bacteria</taxon>
        <taxon>Bacillati</taxon>
        <taxon>Bacillota</taxon>
        <taxon>Bacilli</taxon>
        <taxon>Bacillales</taxon>
        <taxon>Paenibacillaceae</taxon>
        <taxon>Aneurinibacillus group</taxon>
        <taxon>Ammoniphilus</taxon>
    </lineage>
</organism>
<evidence type="ECO:0000313" key="3">
    <source>
        <dbReference type="Proteomes" id="UP000284219"/>
    </source>
</evidence>
<dbReference type="Proteomes" id="UP000284219">
    <property type="component" value="Unassembled WGS sequence"/>
</dbReference>
<sequence>MKVIYTPTHLEEWVSRLYLRQRIREPHDICEESICRFLDIFLFYKEAPSLAFESGRFKSITINSRLPKRKQRERFYHELCHLLRHVGWQLMLPKAFKELQEYDSQNFTRYAAIPFHMLKYFDFRDPNIIPLMADRFKVTEELCNERLSMIKNSLIMNNKILERT</sequence>
<name>A0A419SFN5_9BACL</name>
<evidence type="ECO:0000259" key="1">
    <source>
        <dbReference type="Pfam" id="PF06114"/>
    </source>
</evidence>
<dbReference type="RefSeq" id="WP_120190058.1">
    <property type="nucleotide sequence ID" value="NZ_MCHY01000009.1"/>
</dbReference>
<dbReference type="AlphaFoldDB" id="A0A419SFN5"/>
<accession>A0A419SFN5</accession>
<dbReference type="InterPro" id="IPR010359">
    <property type="entry name" value="IrrE_HExxH"/>
</dbReference>
<dbReference type="Pfam" id="PF06114">
    <property type="entry name" value="Peptidase_M78"/>
    <property type="match status" value="1"/>
</dbReference>
<reference evidence="2 3" key="1">
    <citation type="submission" date="2016-08" db="EMBL/GenBank/DDBJ databases">
        <title>Novel Firmicute Genomes.</title>
        <authorList>
            <person name="Poppleton D.I."/>
            <person name="Gribaldo S."/>
        </authorList>
    </citation>
    <scope>NUCLEOTIDE SEQUENCE [LARGE SCALE GENOMIC DNA]</scope>
    <source>
        <strain evidence="2 3">RAOx-1</strain>
    </source>
</reference>